<dbReference type="Proteomes" id="UP000823960">
    <property type="component" value="Unassembled WGS sequence"/>
</dbReference>
<dbReference type="Gene3D" id="3.10.580.10">
    <property type="entry name" value="CBS-domain"/>
    <property type="match status" value="1"/>
</dbReference>
<evidence type="ECO:0000313" key="5">
    <source>
        <dbReference type="Proteomes" id="UP000823960"/>
    </source>
</evidence>
<reference evidence="4" key="1">
    <citation type="submission" date="2020-10" db="EMBL/GenBank/DDBJ databases">
        <authorList>
            <person name="Gilroy R."/>
        </authorList>
    </citation>
    <scope>NUCLEOTIDE SEQUENCE</scope>
    <source>
        <strain evidence="4">1370</strain>
    </source>
</reference>
<proteinExistence type="predicted"/>
<dbReference type="PANTHER" id="PTHR43080:SF26">
    <property type="entry name" value="REGULATORY PROTEIN"/>
    <property type="match status" value="1"/>
</dbReference>
<dbReference type="PROSITE" id="PS51371">
    <property type="entry name" value="CBS"/>
    <property type="match status" value="1"/>
</dbReference>
<protein>
    <submittedName>
        <fullName evidence="4">CBS domain-containing protein</fullName>
    </submittedName>
</protein>
<evidence type="ECO:0000313" key="4">
    <source>
        <dbReference type="EMBL" id="HIV11504.1"/>
    </source>
</evidence>
<sequence length="149" mass="16867">MNIAFFLTIKQDVAYVYEDSSIRQALEKMRHHGYTAIPVISRNGRYVSMVTEGDFLWFMLDRSTEDINGVSIYDAEELSLKSILRENSARAVRITASMEELLELAMNQNFVPVTDDDGVFIGIITRKNIMKQFIKSTVMSSSAVGQGKE</sequence>
<dbReference type="CDD" id="cd09834">
    <property type="entry name" value="CBS_pair_bac"/>
    <property type="match status" value="1"/>
</dbReference>
<dbReference type="Pfam" id="PF00571">
    <property type="entry name" value="CBS"/>
    <property type="match status" value="2"/>
</dbReference>
<accession>A0A9D1T574</accession>
<dbReference type="InterPro" id="IPR051257">
    <property type="entry name" value="Diverse_CBS-Domain"/>
</dbReference>
<comment type="caution">
    <text evidence="4">The sequence shown here is derived from an EMBL/GenBank/DDBJ whole genome shotgun (WGS) entry which is preliminary data.</text>
</comment>
<dbReference type="AlphaFoldDB" id="A0A9D1T574"/>
<dbReference type="InterPro" id="IPR046342">
    <property type="entry name" value="CBS_dom_sf"/>
</dbReference>
<keyword evidence="1 2" id="KW-0129">CBS domain</keyword>
<evidence type="ECO:0000256" key="2">
    <source>
        <dbReference type="PROSITE-ProRule" id="PRU00703"/>
    </source>
</evidence>
<dbReference type="SMART" id="SM00116">
    <property type="entry name" value="CBS"/>
    <property type="match status" value="2"/>
</dbReference>
<dbReference type="EMBL" id="DVOL01000108">
    <property type="protein sequence ID" value="HIV11504.1"/>
    <property type="molecule type" value="Genomic_DNA"/>
</dbReference>
<reference evidence="4" key="2">
    <citation type="journal article" date="2021" name="PeerJ">
        <title>Extensive microbial diversity within the chicken gut microbiome revealed by metagenomics and culture.</title>
        <authorList>
            <person name="Gilroy R."/>
            <person name="Ravi A."/>
            <person name="Getino M."/>
            <person name="Pursley I."/>
            <person name="Horton D.L."/>
            <person name="Alikhan N.F."/>
            <person name="Baker D."/>
            <person name="Gharbi K."/>
            <person name="Hall N."/>
            <person name="Watson M."/>
            <person name="Adriaenssens E.M."/>
            <person name="Foster-Nyarko E."/>
            <person name="Jarju S."/>
            <person name="Secka A."/>
            <person name="Antonio M."/>
            <person name="Oren A."/>
            <person name="Chaudhuri R.R."/>
            <person name="La Ragione R."/>
            <person name="Hildebrand F."/>
            <person name="Pallen M.J."/>
        </authorList>
    </citation>
    <scope>NUCLEOTIDE SEQUENCE</scope>
    <source>
        <strain evidence="4">1370</strain>
    </source>
</reference>
<dbReference type="InterPro" id="IPR000644">
    <property type="entry name" value="CBS_dom"/>
</dbReference>
<feature type="domain" description="CBS" evidence="3">
    <location>
        <begin position="9"/>
        <end position="67"/>
    </location>
</feature>
<dbReference type="PANTHER" id="PTHR43080">
    <property type="entry name" value="CBS DOMAIN-CONTAINING PROTEIN CBSX3, MITOCHONDRIAL"/>
    <property type="match status" value="1"/>
</dbReference>
<dbReference type="SUPFAM" id="SSF54631">
    <property type="entry name" value="CBS-domain pair"/>
    <property type="match status" value="1"/>
</dbReference>
<organism evidence="4 5">
    <name type="scientific">Candidatus Faeciplasma avium</name>
    <dbReference type="NCBI Taxonomy" id="2840798"/>
    <lineage>
        <taxon>Bacteria</taxon>
        <taxon>Bacillati</taxon>
        <taxon>Bacillota</taxon>
        <taxon>Clostridia</taxon>
        <taxon>Eubacteriales</taxon>
        <taxon>Oscillospiraceae</taxon>
        <taxon>Oscillospiraceae incertae sedis</taxon>
        <taxon>Candidatus Faeciplasma</taxon>
    </lineage>
</organism>
<evidence type="ECO:0000256" key="1">
    <source>
        <dbReference type="ARBA" id="ARBA00023122"/>
    </source>
</evidence>
<gene>
    <name evidence="4" type="ORF">IAD28_07445</name>
</gene>
<name>A0A9D1T574_9FIRM</name>
<evidence type="ECO:0000259" key="3">
    <source>
        <dbReference type="PROSITE" id="PS51371"/>
    </source>
</evidence>